<dbReference type="InterPro" id="IPR006201">
    <property type="entry name" value="Neur_channel"/>
</dbReference>
<evidence type="ECO:0000256" key="11">
    <source>
        <dbReference type="SAM" id="Phobius"/>
    </source>
</evidence>
<keyword evidence="10" id="KW-0407">Ion channel</keyword>
<evidence type="ECO:0000256" key="10">
    <source>
        <dbReference type="ARBA" id="ARBA00023303"/>
    </source>
</evidence>
<dbReference type="Pfam" id="PF02932">
    <property type="entry name" value="Neur_chan_memb"/>
    <property type="match status" value="1"/>
</dbReference>
<evidence type="ECO:0000256" key="4">
    <source>
        <dbReference type="ARBA" id="ARBA00022475"/>
    </source>
</evidence>
<dbReference type="SUPFAM" id="SSF90112">
    <property type="entry name" value="Neurotransmitter-gated ion-channel transmembrane pore"/>
    <property type="match status" value="1"/>
</dbReference>
<reference evidence="15 16" key="1">
    <citation type="submission" date="2024-06" db="EMBL/GenBank/DDBJ databases">
        <title>A chromosome-level genome assembly of beet webworm, Loxostege sticticalis.</title>
        <authorList>
            <person name="Zhang Y."/>
        </authorList>
    </citation>
    <scope>NUCLEOTIDE SEQUENCE [LARGE SCALE GENOMIC DNA]</scope>
    <source>
        <strain evidence="15">AQ026</strain>
        <tissue evidence="15">Whole body</tissue>
    </source>
</reference>
<gene>
    <name evidence="15" type="ORF">ABMA27_000869</name>
</gene>
<evidence type="ECO:0000256" key="5">
    <source>
        <dbReference type="ARBA" id="ARBA00022692"/>
    </source>
</evidence>
<feature type="domain" description="Neurotransmitter-gated ion-channel transmembrane" evidence="14">
    <location>
        <begin position="253"/>
        <end position="358"/>
    </location>
</feature>
<evidence type="ECO:0000256" key="3">
    <source>
        <dbReference type="ARBA" id="ARBA00022448"/>
    </source>
</evidence>
<evidence type="ECO:0000256" key="8">
    <source>
        <dbReference type="ARBA" id="ARBA00023065"/>
    </source>
</evidence>
<feature type="signal peptide" evidence="12">
    <location>
        <begin position="1"/>
        <end position="22"/>
    </location>
</feature>
<organism evidence="15 16">
    <name type="scientific">Loxostege sticticalis</name>
    <name type="common">Beet webworm moth</name>
    <dbReference type="NCBI Taxonomy" id="481309"/>
    <lineage>
        <taxon>Eukaryota</taxon>
        <taxon>Metazoa</taxon>
        <taxon>Ecdysozoa</taxon>
        <taxon>Arthropoda</taxon>
        <taxon>Hexapoda</taxon>
        <taxon>Insecta</taxon>
        <taxon>Pterygota</taxon>
        <taxon>Neoptera</taxon>
        <taxon>Endopterygota</taxon>
        <taxon>Lepidoptera</taxon>
        <taxon>Glossata</taxon>
        <taxon>Ditrysia</taxon>
        <taxon>Pyraloidea</taxon>
        <taxon>Crambidae</taxon>
        <taxon>Pyraustinae</taxon>
        <taxon>Loxostege</taxon>
    </lineage>
</organism>
<evidence type="ECO:0000256" key="6">
    <source>
        <dbReference type="ARBA" id="ARBA00022729"/>
    </source>
</evidence>
<keyword evidence="4" id="KW-1003">Cell membrane</keyword>
<evidence type="ECO:0000259" key="13">
    <source>
        <dbReference type="Pfam" id="PF02931"/>
    </source>
</evidence>
<dbReference type="CDD" id="cd18987">
    <property type="entry name" value="LGIC_ECD_anion"/>
    <property type="match status" value="1"/>
</dbReference>
<feature type="transmembrane region" description="Helical" evidence="11">
    <location>
        <begin position="310"/>
        <end position="332"/>
    </location>
</feature>
<name>A0ABR3I0N2_LOXSC</name>
<proteinExistence type="predicted"/>
<keyword evidence="5 11" id="KW-0812">Transmembrane</keyword>
<keyword evidence="7 11" id="KW-1133">Transmembrane helix</keyword>
<dbReference type="InterPro" id="IPR036734">
    <property type="entry name" value="Neur_chan_lig-bd_sf"/>
</dbReference>
<dbReference type="PANTHER" id="PTHR18945">
    <property type="entry name" value="NEUROTRANSMITTER GATED ION CHANNEL"/>
    <property type="match status" value="1"/>
</dbReference>
<keyword evidence="6 12" id="KW-0732">Signal</keyword>
<dbReference type="SUPFAM" id="SSF63712">
    <property type="entry name" value="Nicotinic receptor ligand binding domain-like"/>
    <property type="match status" value="1"/>
</dbReference>
<protein>
    <recommendedName>
        <fullName evidence="17">Glutamate-gated chloride channel</fullName>
    </recommendedName>
</protein>
<evidence type="ECO:0000256" key="2">
    <source>
        <dbReference type="ARBA" id="ARBA00004236"/>
    </source>
</evidence>
<evidence type="ECO:0000256" key="1">
    <source>
        <dbReference type="ARBA" id="ARBA00004141"/>
    </source>
</evidence>
<evidence type="ECO:0008006" key="17">
    <source>
        <dbReference type="Google" id="ProtNLM"/>
    </source>
</evidence>
<dbReference type="Pfam" id="PF02931">
    <property type="entry name" value="Neur_chan_LBD"/>
    <property type="match status" value="1"/>
</dbReference>
<dbReference type="PRINTS" id="PR00253">
    <property type="entry name" value="GABAARECEPTR"/>
</dbReference>
<keyword evidence="16" id="KW-1185">Reference proteome</keyword>
<accession>A0ABR3I0N2</accession>
<evidence type="ECO:0000259" key="14">
    <source>
        <dbReference type="Pfam" id="PF02932"/>
    </source>
</evidence>
<dbReference type="InterPro" id="IPR036719">
    <property type="entry name" value="Neuro-gated_channel_TM_sf"/>
</dbReference>
<feature type="domain" description="Neurotransmitter-gated ion-channel ligand-binding" evidence="13">
    <location>
        <begin position="35"/>
        <end position="218"/>
    </location>
</feature>
<evidence type="ECO:0000256" key="7">
    <source>
        <dbReference type="ARBA" id="ARBA00022989"/>
    </source>
</evidence>
<dbReference type="InterPro" id="IPR006202">
    <property type="entry name" value="Neur_chan_lig-bd"/>
</dbReference>
<evidence type="ECO:0000313" key="15">
    <source>
        <dbReference type="EMBL" id="KAL0882374.1"/>
    </source>
</evidence>
<evidence type="ECO:0000256" key="12">
    <source>
        <dbReference type="SAM" id="SignalP"/>
    </source>
</evidence>
<keyword evidence="9 11" id="KW-0472">Membrane</keyword>
<evidence type="ECO:0000256" key="9">
    <source>
        <dbReference type="ARBA" id="ARBA00023136"/>
    </source>
</evidence>
<comment type="caution">
    <text evidence="15">The sequence shown here is derived from an EMBL/GenBank/DDBJ whole genome shotgun (WGS) entry which is preliminary data.</text>
</comment>
<dbReference type="EMBL" id="JBEUOH010000010">
    <property type="protein sequence ID" value="KAL0882374.1"/>
    <property type="molecule type" value="Genomic_DNA"/>
</dbReference>
<feature type="transmembrane region" description="Helical" evidence="11">
    <location>
        <begin position="246"/>
        <end position="269"/>
    </location>
</feature>
<feature type="chain" id="PRO_5045045118" description="Glutamate-gated chloride channel" evidence="12">
    <location>
        <begin position="23"/>
        <end position="405"/>
    </location>
</feature>
<dbReference type="Proteomes" id="UP001549920">
    <property type="component" value="Unassembled WGS sequence"/>
</dbReference>
<sequence length="405" mass="46277">MGWSCVVARAVAWFLMLTRVSALTSDIFAAGKSDKEILDNLLKNSRYDKRLLPPVDGVLTVNVSVLLLSLASPDESSLKYEVEFLLQQQWYDPRLRYSNQSQYDYLNAIHHHEDIWLPDTYFIMHGDFKNAQDPIIPMHFALRIYRNGTINYLMRRHLILSCQGRLNIFPFDDPLCSFALESISYEQSAITYVWKNDEDTLRKSPSLTTLNAYLIQNQTIPCPIKASWRGNYSCLKVDLIFTRDRSFYFTTVFIPGIILVTSSFITFWLEWNAVPARVMIGVTTMLNFFTTSNGFRSTLPVVSNLTAMNVWDGVCMCFIYASLLEFVCVNYVGRKRPLHNVVYRPGENPVTQRLPAVLSRIGIILASPLEAMAFLHWATDTPQPETSGAVSDVTDQTICPHHHMT</sequence>
<keyword evidence="3" id="KW-0813">Transport</keyword>
<dbReference type="Gene3D" id="1.20.58.390">
    <property type="entry name" value="Neurotransmitter-gated ion-channel transmembrane domain"/>
    <property type="match status" value="1"/>
</dbReference>
<dbReference type="InterPro" id="IPR006028">
    <property type="entry name" value="GABAA/Glycine_rcpt"/>
</dbReference>
<dbReference type="Gene3D" id="2.70.170.10">
    <property type="entry name" value="Neurotransmitter-gated ion-channel ligand-binding domain"/>
    <property type="match status" value="1"/>
</dbReference>
<dbReference type="InterPro" id="IPR038050">
    <property type="entry name" value="Neuro_actylchol_rec"/>
</dbReference>
<comment type="subcellular location">
    <subcellularLocation>
        <location evidence="2">Cell membrane</location>
    </subcellularLocation>
    <subcellularLocation>
        <location evidence="1">Membrane</location>
        <topology evidence="1">Multi-pass membrane protein</topology>
    </subcellularLocation>
</comment>
<dbReference type="InterPro" id="IPR006029">
    <property type="entry name" value="Neurotrans-gated_channel_TM"/>
</dbReference>
<dbReference type="CDD" id="cd19049">
    <property type="entry name" value="LGIC_TM_anion"/>
    <property type="match status" value="1"/>
</dbReference>
<keyword evidence="8" id="KW-0406">Ion transport</keyword>
<evidence type="ECO:0000313" key="16">
    <source>
        <dbReference type="Proteomes" id="UP001549920"/>
    </source>
</evidence>